<protein>
    <submittedName>
        <fullName evidence="2">Uncharacterized protein</fullName>
    </submittedName>
</protein>
<sequence>MRRRGHQLRSEVSCIKAHANKKETQSKEREKERESPPEKNEKTTCCGNQDTFGEDSATEDQLVTPWNRSIASGLELLRTPQYNKGLAFSQRERESLFVRLATSGATDSGTSG</sequence>
<feature type="region of interest" description="Disordered" evidence="1">
    <location>
        <begin position="1"/>
        <end position="64"/>
    </location>
</feature>
<accession>A0A9D4VDM4</accession>
<reference evidence="2" key="1">
    <citation type="submission" date="2021-01" db="EMBL/GenBank/DDBJ databases">
        <title>Adiantum capillus-veneris genome.</title>
        <authorList>
            <person name="Fang Y."/>
            <person name="Liao Q."/>
        </authorList>
    </citation>
    <scope>NUCLEOTIDE SEQUENCE</scope>
    <source>
        <strain evidence="2">H3</strain>
        <tissue evidence="2">Leaf</tissue>
    </source>
</reference>
<name>A0A9D4VDM4_ADICA</name>
<evidence type="ECO:0000313" key="3">
    <source>
        <dbReference type="Proteomes" id="UP000886520"/>
    </source>
</evidence>
<gene>
    <name evidence="2" type="ORF">GOP47_0000293</name>
</gene>
<feature type="compositionally biased region" description="Basic and acidic residues" evidence="1">
    <location>
        <begin position="20"/>
        <end position="42"/>
    </location>
</feature>
<evidence type="ECO:0000313" key="2">
    <source>
        <dbReference type="EMBL" id="KAI5084124.1"/>
    </source>
</evidence>
<proteinExistence type="predicted"/>
<dbReference type="AlphaFoldDB" id="A0A9D4VDM4"/>
<organism evidence="2 3">
    <name type="scientific">Adiantum capillus-veneris</name>
    <name type="common">Maidenhair fern</name>
    <dbReference type="NCBI Taxonomy" id="13818"/>
    <lineage>
        <taxon>Eukaryota</taxon>
        <taxon>Viridiplantae</taxon>
        <taxon>Streptophyta</taxon>
        <taxon>Embryophyta</taxon>
        <taxon>Tracheophyta</taxon>
        <taxon>Polypodiopsida</taxon>
        <taxon>Polypodiidae</taxon>
        <taxon>Polypodiales</taxon>
        <taxon>Pteridineae</taxon>
        <taxon>Pteridaceae</taxon>
        <taxon>Vittarioideae</taxon>
        <taxon>Adiantum</taxon>
    </lineage>
</organism>
<keyword evidence="3" id="KW-1185">Reference proteome</keyword>
<evidence type="ECO:0000256" key="1">
    <source>
        <dbReference type="SAM" id="MobiDB-lite"/>
    </source>
</evidence>
<dbReference type="Proteomes" id="UP000886520">
    <property type="component" value="Chromosome 1"/>
</dbReference>
<comment type="caution">
    <text evidence="2">The sequence shown here is derived from an EMBL/GenBank/DDBJ whole genome shotgun (WGS) entry which is preliminary data.</text>
</comment>
<dbReference type="OrthoDB" id="5365701at2759"/>
<dbReference type="EMBL" id="JABFUD020000001">
    <property type="protein sequence ID" value="KAI5084124.1"/>
    <property type="molecule type" value="Genomic_DNA"/>
</dbReference>